<keyword evidence="3" id="KW-1185">Reference proteome</keyword>
<accession>A0A402DSH4</accession>
<dbReference type="InterPro" id="IPR027304">
    <property type="entry name" value="Trigger_fact/SurA_dom_sf"/>
</dbReference>
<gene>
    <name evidence="2" type="ORF">CBZ_21240</name>
</gene>
<reference evidence="2 3" key="1">
    <citation type="submission" date="2019-01" db="EMBL/GenBank/DDBJ databases">
        <title>Draft genome sequence of Cellulomonas takizawaensis strain TKZ-21.</title>
        <authorList>
            <person name="Yamamura H."/>
            <person name="Hayashi T."/>
            <person name="Hamada M."/>
            <person name="Serisawa Y."/>
            <person name="Matsuyama K."/>
            <person name="Nakagawa Y."/>
            <person name="Otoguro M."/>
            <person name="Yanagida F."/>
            <person name="Hayakawa M."/>
        </authorList>
    </citation>
    <scope>NUCLEOTIDE SEQUENCE [LARGE SCALE GENOMIC DNA]</scope>
    <source>
        <strain evidence="2 3">NBRC12680</strain>
    </source>
</reference>
<evidence type="ECO:0008006" key="4">
    <source>
        <dbReference type="Google" id="ProtNLM"/>
    </source>
</evidence>
<name>A0A402DSH4_9CELL</name>
<dbReference type="RefSeq" id="WP_130781671.1">
    <property type="nucleotide sequence ID" value="NZ_BIMR01000167.1"/>
</dbReference>
<dbReference type="OrthoDB" id="4870416at2"/>
<dbReference type="SUPFAM" id="SSF109998">
    <property type="entry name" value="Triger factor/SurA peptide-binding domain-like"/>
    <property type="match status" value="1"/>
</dbReference>
<proteinExistence type="predicted"/>
<evidence type="ECO:0000313" key="2">
    <source>
        <dbReference type="EMBL" id="GCE77068.1"/>
    </source>
</evidence>
<dbReference type="EMBL" id="BIMR01000167">
    <property type="protein sequence ID" value="GCE77068.1"/>
    <property type="molecule type" value="Genomic_DNA"/>
</dbReference>
<sequence length="200" mass="20322">MAVQRRAGAGGRQVRALVVGGLGALVLAGCAGQPGAAAVVDGTAVPVSDLRSAIDELGPYLNDVSATNVLTVLVHEPTIVEVAAEHGVGVSDEDAEALLDSVVTQQTPDADVTFSDASVAVARYSIALSKIQELPDADAVSQEVTERISALDVEVNPRFGTVEDGNTLVAPTTRPWIVVPQDGAAPDGTEPAPEPSPSAP</sequence>
<dbReference type="PROSITE" id="PS51257">
    <property type="entry name" value="PROKAR_LIPOPROTEIN"/>
    <property type="match status" value="1"/>
</dbReference>
<evidence type="ECO:0000313" key="3">
    <source>
        <dbReference type="Proteomes" id="UP000289954"/>
    </source>
</evidence>
<dbReference type="Proteomes" id="UP000289954">
    <property type="component" value="Unassembled WGS sequence"/>
</dbReference>
<feature type="region of interest" description="Disordered" evidence="1">
    <location>
        <begin position="173"/>
        <end position="200"/>
    </location>
</feature>
<comment type="caution">
    <text evidence="2">The sequence shown here is derived from an EMBL/GenBank/DDBJ whole genome shotgun (WGS) entry which is preliminary data.</text>
</comment>
<dbReference type="AlphaFoldDB" id="A0A402DSH4"/>
<evidence type="ECO:0000256" key="1">
    <source>
        <dbReference type="SAM" id="MobiDB-lite"/>
    </source>
</evidence>
<organism evidence="2 3">
    <name type="scientific">Cellulomonas biazotea</name>
    <dbReference type="NCBI Taxonomy" id="1709"/>
    <lineage>
        <taxon>Bacteria</taxon>
        <taxon>Bacillati</taxon>
        <taxon>Actinomycetota</taxon>
        <taxon>Actinomycetes</taxon>
        <taxon>Micrococcales</taxon>
        <taxon>Cellulomonadaceae</taxon>
        <taxon>Cellulomonas</taxon>
    </lineage>
</organism>
<protein>
    <recommendedName>
        <fullName evidence="4">Lipoprotein</fullName>
    </recommendedName>
</protein>